<dbReference type="Pfam" id="PF00854">
    <property type="entry name" value="PTR2"/>
    <property type="match status" value="1"/>
</dbReference>
<keyword evidence="3 7" id="KW-0812">Transmembrane</keyword>
<dbReference type="GO" id="GO:0016020">
    <property type="term" value="C:membrane"/>
    <property type="evidence" value="ECO:0007669"/>
    <property type="project" value="UniProtKB-SubCell"/>
</dbReference>
<dbReference type="SUPFAM" id="SSF103473">
    <property type="entry name" value="MFS general substrate transporter"/>
    <property type="match status" value="1"/>
</dbReference>
<feature type="transmembrane region" description="Helical" evidence="7">
    <location>
        <begin position="243"/>
        <end position="265"/>
    </location>
</feature>
<keyword evidence="4" id="KW-0653">Protein transport</keyword>
<keyword evidence="4" id="KW-0813">Transport</keyword>
<feature type="transmembrane region" description="Helical" evidence="7">
    <location>
        <begin position="403"/>
        <end position="424"/>
    </location>
</feature>
<evidence type="ECO:0000256" key="2">
    <source>
        <dbReference type="ARBA" id="ARBA00005982"/>
    </source>
</evidence>
<dbReference type="InterPro" id="IPR036259">
    <property type="entry name" value="MFS_trans_sf"/>
</dbReference>
<feature type="transmembrane region" description="Helical" evidence="7">
    <location>
        <begin position="445"/>
        <end position="464"/>
    </location>
</feature>
<evidence type="ECO:0000256" key="4">
    <source>
        <dbReference type="ARBA" id="ARBA00022856"/>
    </source>
</evidence>
<evidence type="ECO:0000256" key="1">
    <source>
        <dbReference type="ARBA" id="ARBA00004141"/>
    </source>
</evidence>
<feature type="transmembrane region" description="Helical" evidence="7">
    <location>
        <begin position="202"/>
        <end position="223"/>
    </location>
</feature>
<dbReference type="OrthoDB" id="8904098at2759"/>
<evidence type="ECO:0000256" key="3">
    <source>
        <dbReference type="ARBA" id="ARBA00022692"/>
    </source>
</evidence>
<evidence type="ECO:0000313" key="8">
    <source>
        <dbReference type="EMBL" id="JAB87955.1"/>
    </source>
</evidence>
<feature type="transmembrane region" description="Helical" evidence="7">
    <location>
        <begin position="376"/>
        <end position="397"/>
    </location>
</feature>
<organism evidence="8">
    <name type="scientific">Ceratitis capitata</name>
    <name type="common">Mediterranean fruit fly</name>
    <name type="synonym">Tephritis capitata</name>
    <dbReference type="NCBI Taxonomy" id="7213"/>
    <lineage>
        <taxon>Eukaryota</taxon>
        <taxon>Metazoa</taxon>
        <taxon>Ecdysozoa</taxon>
        <taxon>Arthropoda</taxon>
        <taxon>Hexapoda</taxon>
        <taxon>Insecta</taxon>
        <taxon>Pterygota</taxon>
        <taxon>Neoptera</taxon>
        <taxon>Endopterygota</taxon>
        <taxon>Diptera</taxon>
        <taxon>Brachycera</taxon>
        <taxon>Muscomorpha</taxon>
        <taxon>Tephritoidea</taxon>
        <taxon>Tephritidae</taxon>
        <taxon>Ceratitis</taxon>
        <taxon>Ceratitis</taxon>
    </lineage>
</organism>
<feature type="transmembrane region" description="Helical" evidence="7">
    <location>
        <begin position="104"/>
        <end position="125"/>
    </location>
</feature>
<keyword evidence="4" id="KW-0571">Peptide transport</keyword>
<feature type="transmembrane region" description="Helical" evidence="7">
    <location>
        <begin position="137"/>
        <end position="155"/>
    </location>
</feature>
<dbReference type="EMBL" id="GAMC01018600">
    <property type="protein sequence ID" value="JAB87955.1"/>
    <property type="molecule type" value="mRNA"/>
</dbReference>
<dbReference type="AlphaFoldDB" id="W8AHL5"/>
<dbReference type="GO" id="GO:0015833">
    <property type="term" value="P:peptide transport"/>
    <property type="evidence" value="ECO:0007669"/>
    <property type="project" value="UniProtKB-KW"/>
</dbReference>
<dbReference type="GO" id="GO:0022857">
    <property type="term" value="F:transmembrane transporter activity"/>
    <property type="evidence" value="ECO:0007669"/>
    <property type="project" value="InterPro"/>
</dbReference>
<feature type="transmembrane region" description="Helical" evidence="7">
    <location>
        <begin position="476"/>
        <end position="494"/>
    </location>
</feature>
<feature type="transmembrane region" description="Helical" evidence="7">
    <location>
        <begin position="161"/>
        <end position="181"/>
    </location>
</feature>
<comment type="similarity">
    <text evidence="2">Belongs to the major facilitator superfamily. Proton-dependent oligopeptide transporter (POT/PTR) (TC 2.A.17) family.</text>
</comment>
<proteinExistence type="evidence at transcript level"/>
<keyword evidence="6 7" id="KW-0472">Membrane</keyword>
<reference evidence="8" key="2">
    <citation type="journal article" date="2014" name="BMC Genomics">
        <title>A genomic perspective to assessing quality of mass-reared SIT flies used in Mediterranean fruit fly (Ceratitis capitata) eradication in California.</title>
        <authorList>
            <person name="Calla B."/>
            <person name="Hall B."/>
            <person name="Hou S."/>
            <person name="Geib S.M."/>
        </authorList>
    </citation>
    <scope>NUCLEOTIDE SEQUENCE</scope>
</reference>
<dbReference type="PANTHER" id="PTHR11654">
    <property type="entry name" value="OLIGOPEPTIDE TRANSPORTER-RELATED"/>
    <property type="match status" value="1"/>
</dbReference>
<comment type="subcellular location">
    <subcellularLocation>
        <location evidence="1">Membrane</location>
        <topology evidence="1">Multi-pass membrane protein</topology>
    </subcellularLocation>
</comment>
<dbReference type="Gene3D" id="1.20.1250.20">
    <property type="entry name" value="MFS general substrate transporter like domains"/>
    <property type="match status" value="1"/>
</dbReference>
<keyword evidence="5 7" id="KW-1133">Transmembrane helix</keyword>
<protein>
    <submittedName>
        <fullName evidence="8">Peptide transporter family 1</fullName>
    </submittedName>
</protein>
<evidence type="ECO:0000256" key="6">
    <source>
        <dbReference type="ARBA" id="ARBA00023136"/>
    </source>
</evidence>
<dbReference type="InterPro" id="IPR000109">
    <property type="entry name" value="POT_fam"/>
</dbReference>
<evidence type="ECO:0000256" key="7">
    <source>
        <dbReference type="SAM" id="Phobius"/>
    </source>
</evidence>
<name>W8AHL5_CERCA</name>
<accession>W8AHL5</accession>
<reference evidence="8" key="1">
    <citation type="submission" date="2013-07" db="EMBL/GenBank/DDBJ databases">
        <authorList>
            <person name="Geib S."/>
        </authorList>
    </citation>
    <scope>NUCLEOTIDE SEQUENCE</scope>
</reference>
<sequence>MFRASQIASEETLPALFDATTTADIRESGDGTTPCTTGTHLRKYERRLSLKYGLTTTLPPIKYKYPLAVLFVLLTKFFEAFAANGIRTILVLYLRDDLYFSENFAMIMLHIFNFFGQFCPIFGAILADSYLGNVRTISYFCILYATGWILLIMTVLPTTGISLILLVSVSLLFIAIGNGSVRACITSLGAQQFKLPEQATRLAEYFSLYYFVYYLGILLSKILPPYVRAKTQCLGKSDCYPAVFGTLGLSFAFSWLIFAIGKFFYKPEKLSEENILIKLYGCIKHALVVKWNSTNTGEQRRSVYWLHYAVGKYDEAFVNDVSKVLKICKLFLPLPVYFALLAQQDSSWTFQASMMNMTVANGITIQPDQAKAMGPILLFILIPLWQYICMPLIRRLFGSEVKPLHSVTAGGVCSALAFVCAGLLQEYINSQPYRSVNIVWQVPQFLLLMMGELLLSIPGLKFAFTQAPTSMKSVVTATWFINNAFGNLIVVLLTKVNIFISQTNEYFFYAVLMLISIIVFAMLAYDYVLQQTEDIISNNNLLLQPLDVAQNDDEPNTSTASASSRRTSV</sequence>
<gene>
    <name evidence="8" type="primary">PEPT1</name>
</gene>
<feature type="transmembrane region" description="Helical" evidence="7">
    <location>
        <begin position="506"/>
        <end position="525"/>
    </location>
</feature>
<feature type="transmembrane region" description="Helical" evidence="7">
    <location>
        <begin position="67"/>
        <end position="92"/>
    </location>
</feature>
<evidence type="ECO:0000256" key="5">
    <source>
        <dbReference type="ARBA" id="ARBA00022989"/>
    </source>
</evidence>